<dbReference type="EMBL" id="FXXC01000001">
    <property type="protein sequence ID" value="SMR91096.1"/>
    <property type="molecule type" value="Genomic_DNA"/>
</dbReference>
<evidence type="ECO:0000313" key="11">
    <source>
        <dbReference type="EMBL" id="SMR91096.1"/>
    </source>
</evidence>
<feature type="domain" description="VWFA" evidence="7">
    <location>
        <begin position="768"/>
        <end position="942"/>
    </location>
</feature>
<evidence type="ECO:0000259" key="9">
    <source>
        <dbReference type="PROSITE" id="PS51272"/>
    </source>
</evidence>
<dbReference type="InterPro" id="IPR036116">
    <property type="entry name" value="FN3_sf"/>
</dbReference>
<keyword evidence="2" id="KW-0964">Secreted</keyword>
<keyword evidence="4" id="KW-0677">Repeat</keyword>
<evidence type="ECO:0000313" key="12">
    <source>
        <dbReference type="Proteomes" id="UP000196803"/>
    </source>
</evidence>
<dbReference type="InterPro" id="IPR003646">
    <property type="entry name" value="SH3-like_bac-type"/>
</dbReference>
<proteinExistence type="predicted"/>
<accession>A0ABY1S5S9</accession>
<evidence type="ECO:0000256" key="3">
    <source>
        <dbReference type="ARBA" id="ARBA00022729"/>
    </source>
</evidence>
<protein>
    <submittedName>
        <fullName evidence="11">RHS repeat-associated core domain-containing protein</fullName>
    </submittedName>
</protein>
<dbReference type="Gene3D" id="3.40.50.410">
    <property type="entry name" value="von Willebrand factor, type A domain"/>
    <property type="match status" value="1"/>
</dbReference>
<dbReference type="Gene3D" id="2.180.10.10">
    <property type="entry name" value="RHS repeat-associated core"/>
    <property type="match status" value="5"/>
</dbReference>
<dbReference type="PANTHER" id="PTHR32305:SF15">
    <property type="entry name" value="PROTEIN RHSA-RELATED"/>
    <property type="match status" value="1"/>
</dbReference>
<dbReference type="GeneID" id="31771387"/>
<comment type="caution">
    <text evidence="11">The sequence shown here is derived from an EMBL/GenBank/DDBJ whole genome shotgun (WGS) entry which is preliminary data.</text>
</comment>
<evidence type="ECO:0000256" key="6">
    <source>
        <dbReference type="SAM" id="MobiDB-lite"/>
    </source>
</evidence>
<dbReference type="Gene3D" id="2.60.40.10">
    <property type="entry name" value="Immunoglobulins"/>
    <property type="match status" value="2"/>
</dbReference>
<dbReference type="PANTHER" id="PTHR32305">
    <property type="match status" value="1"/>
</dbReference>
<evidence type="ECO:0000256" key="5">
    <source>
        <dbReference type="ARBA" id="ARBA00022837"/>
    </source>
</evidence>
<dbReference type="PROSITE" id="PS51781">
    <property type="entry name" value="SH3B"/>
    <property type="match status" value="1"/>
</dbReference>
<evidence type="ECO:0000259" key="10">
    <source>
        <dbReference type="PROSITE" id="PS51781"/>
    </source>
</evidence>
<keyword evidence="12" id="KW-1185">Reference proteome</keyword>
<evidence type="ECO:0000256" key="1">
    <source>
        <dbReference type="ARBA" id="ARBA00004239"/>
    </source>
</evidence>
<dbReference type="SUPFAM" id="SSF49265">
    <property type="entry name" value="Fibronectin type III"/>
    <property type="match status" value="1"/>
</dbReference>
<feature type="domain" description="SLH" evidence="9">
    <location>
        <begin position="173"/>
        <end position="236"/>
    </location>
</feature>
<dbReference type="InterPro" id="IPR059100">
    <property type="entry name" value="TSP3_bac"/>
</dbReference>
<dbReference type="Gene3D" id="2.30.30.40">
    <property type="entry name" value="SH3 Domains"/>
    <property type="match status" value="1"/>
</dbReference>
<dbReference type="InterPro" id="IPR006530">
    <property type="entry name" value="YD"/>
</dbReference>
<keyword evidence="3" id="KW-0732">Signal</keyword>
<dbReference type="PROSITE" id="PS50234">
    <property type="entry name" value="VWFA"/>
    <property type="match status" value="1"/>
</dbReference>
<dbReference type="InterPro" id="IPR045351">
    <property type="entry name" value="DUF6531"/>
</dbReference>
<dbReference type="Pfam" id="PF05593">
    <property type="entry name" value="RHS_repeat"/>
    <property type="match status" value="5"/>
</dbReference>
<dbReference type="Pfam" id="PF18884">
    <property type="entry name" value="TSP3_bac"/>
    <property type="match status" value="2"/>
</dbReference>
<evidence type="ECO:0000259" key="8">
    <source>
        <dbReference type="PROSITE" id="PS50853"/>
    </source>
</evidence>
<dbReference type="InterPro" id="IPR036465">
    <property type="entry name" value="vWFA_dom_sf"/>
</dbReference>
<reference evidence="11 12" key="1">
    <citation type="submission" date="2017-05" db="EMBL/GenBank/DDBJ databases">
        <authorList>
            <person name="Varghese N."/>
            <person name="Submissions S."/>
        </authorList>
    </citation>
    <scope>NUCLEOTIDE SEQUENCE [LARGE SCALE GENOMIC DNA]</scope>
    <source>
        <strain evidence="11 12">MACB1020</strain>
    </source>
</reference>
<dbReference type="SMART" id="SM00060">
    <property type="entry name" value="FN3"/>
    <property type="match status" value="2"/>
</dbReference>
<dbReference type="CDD" id="cd00198">
    <property type="entry name" value="vWFA"/>
    <property type="match status" value="1"/>
</dbReference>
<gene>
    <name evidence="11" type="ORF">SAMN05216240_0252</name>
</gene>
<evidence type="ECO:0000256" key="4">
    <source>
        <dbReference type="ARBA" id="ARBA00022737"/>
    </source>
</evidence>
<dbReference type="SMART" id="SM00327">
    <property type="entry name" value="VWA"/>
    <property type="match status" value="1"/>
</dbReference>
<dbReference type="InterPro" id="IPR022385">
    <property type="entry name" value="Rhs_assc_core"/>
</dbReference>
<dbReference type="NCBIfam" id="TIGR01643">
    <property type="entry name" value="YD_repeat_2x"/>
    <property type="match status" value="24"/>
</dbReference>
<dbReference type="Pfam" id="PF20148">
    <property type="entry name" value="DUF6531"/>
    <property type="match status" value="1"/>
</dbReference>
<dbReference type="InterPro" id="IPR003961">
    <property type="entry name" value="FN3_dom"/>
</dbReference>
<dbReference type="SUPFAM" id="SSF69304">
    <property type="entry name" value="Tricorn protease N-terminal domain"/>
    <property type="match status" value="1"/>
</dbReference>
<comment type="subcellular location">
    <subcellularLocation>
        <location evidence="1">Secreted</location>
        <location evidence="1">Extracellular space</location>
    </subcellularLocation>
</comment>
<dbReference type="InterPro" id="IPR028974">
    <property type="entry name" value="TSP_type-3_rpt"/>
</dbReference>
<evidence type="ECO:0000259" key="7">
    <source>
        <dbReference type="PROSITE" id="PS50234"/>
    </source>
</evidence>
<organism evidence="11 12">
    <name type="scientific">Caldicellulosiruptor bescii</name>
    <name type="common">Anaerocellum thermophilum</name>
    <dbReference type="NCBI Taxonomy" id="31899"/>
    <lineage>
        <taxon>Bacteria</taxon>
        <taxon>Bacillati</taxon>
        <taxon>Bacillota</taxon>
        <taxon>Bacillota incertae sedis</taxon>
        <taxon>Caldicellulosiruptorales</taxon>
        <taxon>Caldicellulosiruptoraceae</taxon>
        <taxon>Caldicellulosiruptor</taxon>
    </lineage>
</organism>
<sequence length="3027" mass="343143">MRFPKKLRVLLTFLILLIFTLNTNLYVFSQSSNLKNQESNYKDLIGHWAEDEFRWLIEKGIISGVKANGVMLAKPDEKLTRAEAVVIILRTIFEKELLEEEIKKLKEDSFKDISNHWSRDYINVAARYGLVKGYSDKTFRPNQRITREEFVLMVIRVSKYREQAASEGKQNDKKVKFKDVSVNNFGYNEIIFAVEKGLIKGYSDGTFRPRSYISRAEAAVIVARALKADLFITYRAKKPQITKENASEFFELVVDKEEVGIIEKAKLTLKSKVKGVKFTAEWKASGGKLEVAKDNQSAIWSPTDAEEGKNYIVTVEVTILTDNGEKIKIQKVARIRVNEGVQLTKNENIEEPVNKIDPLFTQRESNNLVQENSSYSPLEEKLSAPILKIAKKGEYVELTWNEVKGARSYIVKRGKVSGEYEVLASGVITTAYIDGPMDGKTTYYYVVAAVGANGTTSMNSNEVVYKALPQSPKLFGTYNGTSARLTWTKANGAERYTLYRSTVSGGPYYAIAENLLTNVFEDTNLTSGTVYYYVVKAINELGESEYSNEVAMGEGVTVAAKFNPDDDEDGDGLTNVDELKYATSLKKNDSDGDGLSDGYEVKKGTNPLVPDTDNDGIYDGAEVVMGTDPLTKNPLTSAEKYAVSEDGKVFVRALSDANILIAPLQVKRSDNVFINSLKGIVGKAIEITAGGFDIKKAEIVVNYDEAELNGVEENNLMLYYVNYDKKILEPLEDVVVDTVYNRVSGKTEHFSTFLLGDKNMPVDLSKVDIVFVLDNSGSMSSNDPNYYRIEATKKFIQNIDELNNRVGLVDFDSSVSVRSNLTSDKSKLLQALNAMRWTGGSTNIGGGLKAALGLFDQEQSKKIIVLLSDGYHNTGIHPNDVLPELIKQEIVVNTIALGKDCDRELLHDIADKTKGGYFYVDNTGGLSQEDVDKQIELIYEKLTKWITLQKEAEKNLKPQEVLSIEYNDVGLDNEEFHKWITTAMTNLLTGNYMEEFDDISIEGNGPEFKFVRYYNSFANQQKTIIGKGFRTNFDSKLTKVAGVGIVQAGVLNVREGPNVNTKKIGYLTKGTKVQIEEDGNKNGSGWHRIVYKGKSAYICAAYVKELNNGIEVTYPSGSMIVFVDDNGDGIYLSDSNKADKVVLSGNEYILIQRDLTRYVFDKSGKLIKIGDRNENYITIEYSGEKISAARDVFGRKLEFIFQGDNLVCIRENIKGKIGRKVEFVYDDKDRLIKVIGVDGAETRYEYDEKDRLKRIIDANGHQVVRNEYDILGRIVRQYDGEDIIRFFIYDDEDRVRYYIDENGNESMVVFNEELKPIKERNALGGGCDYKYEINDGSKWIDVTTPDLDKDVVVSGLTREKYQELKEKGSMTKQVTIQIIKTSPSLETAKTTQIYDGRGNIIQVIDAYGNSIKMKYDNNNNLIEQTDRIGATTKYIYDAEGINLIEKIDPLGNKERYEYYSINSGIKLNGLLAKYIDKNGNETRYYYEDEYNNLTRVVDAEGYETKYEYDQLGRKIKEINERGYVTRFEYDPEGRITKEIDAFGKTKVYVYDKVGNLIEEIDRLGNKTRYVYDDKNRLIKEIDAMGGEYQYFYDPVGNKIKEIDPEGRVTKYTYDELNRLVEIEDAEGNKTKFKYDLAGRKISEVNALGKETRYEYDLLGRLTKVIDPLGKTRSYQYNAEGYKISETNKNGATTSYVYDLAGRLITAYYPDGTRRSYNYDNNGNVISIINPKGYVTKYYYDKLNRVIKVEDSNGKAVTYEYDGCGNVICFKDKKGRETRYEYDALDRVKRVIAPNGAQTEYEYDAEGRVVKVTDAKGRSEEYMYDELGRVVVYKDKLGNVIKYAYDKVGNRTQLIDRRGNATKYEYDKLNRVVKVIDAYGNESRLEYDAVGNNIAKTDRRGNTTKYEYDANNRLVTIIDPYGNKIRFEYDGEGNVICRIDARGNRMYYSYDGLNRLRTVQDNDGRKTVYEYDENGNIVKIIRPDGKYVTYRYDSLDRLVRVTQENGAVTEYRYDEEDNLIEVKDGNGNITRYEYNEIDRPVKVIDAIGNEERYSYDLVGNIVYAIDKNGVRIEYSYDQLDRVVHVKAGGVEVRYSYDEEGNRVQMSDKTGINKYEYDKLNRLIRKIYPDGKSIEYEYDQEGNVIKVKDPSGYVTQYKYDKMNRLEEVITSDGSTRYSYDENGNVKSIEYPNKLKFEYEYDSRNLLKGLVVTARDVVRNEIDKYYTPSSVIEQGGGTSTYIYKYEYGYDDNGNMIYKQEPIGRTEYKYDEVGRVAEVKDRFGRLTRYEYDNVGNRIKEIVEVPTGISRDSLNSEGLNIRYDYGEVYSVEKTYTYDKLNRLLSIESRDREGNIVGVNSYGYDNNGNLIRAEERWRTRVYKGQGSKVVAKEIEKQDLQTVYQDAYTAENVQVQTSVYNSAYSLDNSTVVISVYDSVYNSAYNLQNSSSEQSITVKDVVYETVYEDVYEIEEKIKVSEFRYDELGRMVWAKVDNNVVEFEYDGDGLRTKKITANDVKTYYWSGSNLIYESDATGKGFSSIWGLSMIGRTDGSNTEYFMKDGHGDVLITFDKSGQRKNIYEYDLYGNVIKEIETGQENPIRYAGYYYDKELEWYYLKTRYYDSRIGRFVKEDGIKGDITDPESLNLYTYCTNNPVNLYDPDGEFAIVPLLVGLAVQTVSGVLLDYIIDRKNFNLWKSIGTNLVVSMVGIVTGGIASSIKLGTKITKVAPKVAKLTERLVRWGSEKAVKKPNSKVAKFINKFTEDVAKPFIDKLGTPKTWVMAGLKALTQTGADATIDMISGEKVTAGSISLDILLRTAFGAFGSATGNVKLFGGGLRRIFKLPPSKKAESWDAAAKRVVAKYLIEDLEAGLSNFGKKCSLDALKGINLGRILGRAGRKFTKYIVNKLEMQKYSITNVSGIQGESGGGVLDEFIVQNNKKTGEDVKWTRGSGVSSPATIGIWGTAGEHEVGQIKGVAAQGLNFSWSIQSKMGADLNLGAVRGGEPRTPTVDLKFGYMAPMRRMIVPRVGRVLAY</sequence>
<dbReference type="SMART" id="SM00287">
    <property type="entry name" value="SH3b"/>
    <property type="match status" value="1"/>
</dbReference>
<dbReference type="InterPro" id="IPR013783">
    <property type="entry name" value="Ig-like_fold"/>
</dbReference>
<name>A0ABY1S5S9_CALBS</name>
<dbReference type="SUPFAM" id="SSF53300">
    <property type="entry name" value="vWA-like"/>
    <property type="match status" value="1"/>
</dbReference>
<dbReference type="Pfam" id="PF25023">
    <property type="entry name" value="TEN_YD-shell"/>
    <property type="match status" value="5"/>
</dbReference>
<feature type="domain" description="SLH" evidence="9">
    <location>
        <begin position="36"/>
        <end position="102"/>
    </location>
</feature>
<feature type="domain" description="SLH" evidence="9">
    <location>
        <begin position="105"/>
        <end position="168"/>
    </location>
</feature>
<dbReference type="NCBIfam" id="TIGR03696">
    <property type="entry name" value="Rhs_assc_core"/>
    <property type="match status" value="1"/>
</dbReference>
<dbReference type="InterPro" id="IPR002035">
    <property type="entry name" value="VWF_A"/>
</dbReference>
<dbReference type="PROSITE" id="PS50853">
    <property type="entry name" value="FN3"/>
    <property type="match status" value="1"/>
</dbReference>
<dbReference type="InterPro" id="IPR056823">
    <property type="entry name" value="TEN-like_YD-shell"/>
</dbReference>
<dbReference type="Proteomes" id="UP000196803">
    <property type="component" value="Unassembled WGS sequence"/>
</dbReference>
<feature type="region of interest" description="Disordered" evidence="6">
    <location>
        <begin position="587"/>
        <end position="613"/>
    </location>
</feature>
<keyword evidence="5" id="KW-0106">Calcium</keyword>
<dbReference type="RefSeq" id="WP_012660688.1">
    <property type="nucleotide sequence ID" value="NZ_FUZJ01000001.1"/>
</dbReference>
<dbReference type="InterPro" id="IPR050708">
    <property type="entry name" value="T6SS_VgrG/RHS"/>
</dbReference>
<dbReference type="InterPro" id="IPR031325">
    <property type="entry name" value="RHS_repeat"/>
</dbReference>
<dbReference type="SUPFAM" id="SSF103647">
    <property type="entry name" value="TSP type-3 repeat"/>
    <property type="match status" value="1"/>
</dbReference>
<evidence type="ECO:0000256" key="2">
    <source>
        <dbReference type="ARBA" id="ARBA00022525"/>
    </source>
</evidence>
<dbReference type="Pfam" id="PF00395">
    <property type="entry name" value="SLH"/>
    <property type="match status" value="3"/>
</dbReference>
<dbReference type="Pfam" id="PF00092">
    <property type="entry name" value="VWA"/>
    <property type="match status" value="1"/>
</dbReference>
<feature type="domain" description="Fibronectin type-III" evidence="8">
    <location>
        <begin position="468"/>
        <end position="560"/>
    </location>
</feature>
<dbReference type="Pfam" id="PF08239">
    <property type="entry name" value="SH3_3"/>
    <property type="match status" value="1"/>
</dbReference>
<dbReference type="PROSITE" id="PS51272">
    <property type="entry name" value="SLH"/>
    <property type="match status" value="3"/>
</dbReference>
<feature type="domain" description="SH3b" evidence="10">
    <location>
        <begin position="1041"/>
        <end position="1107"/>
    </location>
</feature>
<dbReference type="CDD" id="cd00063">
    <property type="entry name" value="FN3"/>
    <property type="match status" value="1"/>
</dbReference>
<dbReference type="InterPro" id="IPR001119">
    <property type="entry name" value="SLH_dom"/>
</dbReference>